<accession>A0A0K2UE72</accession>
<proteinExistence type="predicted"/>
<dbReference type="AlphaFoldDB" id="A0A0K2UE72"/>
<name>A0A0K2UE72_LEPSM</name>
<protein>
    <submittedName>
        <fullName evidence="1">Uncharacterized protein</fullName>
    </submittedName>
</protein>
<evidence type="ECO:0000313" key="1">
    <source>
        <dbReference type="EMBL" id="CDW36554.1"/>
    </source>
</evidence>
<dbReference type="EMBL" id="HACA01019193">
    <property type="protein sequence ID" value="CDW36554.1"/>
    <property type="molecule type" value="Transcribed_RNA"/>
</dbReference>
<organism evidence="1">
    <name type="scientific">Lepeophtheirus salmonis</name>
    <name type="common">Salmon louse</name>
    <name type="synonym">Caligus salmonis</name>
    <dbReference type="NCBI Taxonomy" id="72036"/>
    <lineage>
        <taxon>Eukaryota</taxon>
        <taxon>Metazoa</taxon>
        <taxon>Ecdysozoa</taxon>
        <taxon>Arthropoda</taxon>
        <taxon>Crustacea</taxon>
        <taxon>Multicrustacea</taxon>
        <taxon>Hexanauplia</taxon>
        <taxon>Copepoda</taxon>
        <taxon>Siphonostomatoida</taxon>
        <taxon>Caligidae</taxon>
        <taxon>Lepeophtheirus</taxon>
    </lineage>
</organism>
<reference evidence="1" key="1">
    <citation type="submission" date="2014-05" db="EMBL/GenBank/DDBJ databases">
        <authorList>
            <person name="Chronopoulou M."/>
        </authorList>
    </citation>
    <scope>NUCLEOTIDE SEQUENCE</scope>
    <source>
        <tissue evidence="1">Whole organism</tissue>
    </source>
</reference>
<sequence>MILAYQMKRNDSSLSKKFFNNHGYHVEFF</sequence>